<dbReference type="EMBL" id="LRGB01003123">
    <property type="protein sequence ID" value="KZS04327.1"/>
    <property type="molecule type" value="Genomic_DNA"/>
</dbReference>
<keyword evidence="5" id="KW-1185">Reference proteome</keyword>
<organism evidence="4 5">
    <name type="scientific">Daphnia magna</name>
    <dbReference type="NCBI Taxonomy" id="35525"/>
    <lineage>
        <taxon>Eukaryota</taxon>
        <taxon>Metazoa</taxon>
        <taxon>Ecdysozoa</taxon>
        <taxon>Arthropoda</taxon>
        <taxon>Crustacea</taxon>
        <taxon>Branchiopoda</taxon>
        <taxon>Diplostraca</taxon>
        <taxon>Cladocera</taxon>
        <taxon>Anomopoda</taxon>
        <taxon>Daphniidae</taxon>
        <taxon>Daphnia</taxon>
    </lineage>
</organism>
<dbReference type="GO" id="GO:0005739">
    <property type="term" value="C:mitochondrion"/>
    <property type="evidence" value="ECO:0007669"/>
    <property type="project" value="UniProtKB-SubCell"/>
</dbReference>
<gene>
    <name evidence="4" type="ORF">APZ42_032600</name>
</gene>
<name>A0A164LPY0_9CRUS</name>
<dbReference type="InterPro" id="IPR020373">
    <property type="entry name" value="Kgd4/YMR-31"/>
</dbReference>
<dbReference type="Pfam" id="PF10937">
    <property type="entry name" value="Kgd4-YMR31"/>
    <property type="match status" value="1"/>
</dbReference>
<reference evidence="4 5" key="1">
    <citation type="submission" date="2016-03" db="EMBL/GenBank/DDBJ databases">
        <title>EvidentialGene: Evidence-directed Construction of Genes on Genomes.</title>
        <authorList>
            <person name="Gilbert D.G."/>
            <person name="Choi J.-H."/>
            <person name="Mockaitis K."/>
            <person name="Colbourne J."/>
            <person name="Pfrender M."/>
        </authorList>
    </citation>
    <scope>NUCLEOTIDE SEQUENCE [LARGE SCALE GENOMIC DNA]</scope>
    <source>
        <strain evidence="4 5">Xinb3</strain>
        <tissue evidence="4">Complete organism</tissue>
    </source>
</reference>
<keyword evidence="4" id="KW-0687">Ribonucleoprotein</keyword>
<dbReference type="AlphaFoldDB" id="A0A164LPY0"/>
<comment type="subcellular location">
    <subcellularLocation>
        <location evidence="1">Mitochondrion</location>
    </subcellularLocation>
</comment>
<protein>
    <submittedName>
        <fullName evidence="4">28S ribosomal protein S36, mitochondrial</fullName>
    </submittedName>
</protein>
<accession>A0A164LPY0</accession>
<dbReference type="Proteomes" id="UP000076858">
    <property type="component" value="Unassembled WGS sequence"/>
</dbReference>
<comment type="similarity">
    <text evidence="3">Belongs to the alpha-ketoglutarate dehydrogenase component 4 family.</text>
</comment>
<evidence type="ECO:0000313" key="4">
    <source>
        <dbReference type="EMBL" id="KZS04327.1"/>
    </source>
</evidence>
<evidence type="ECO:0000313" key="5">
    <source>
        <dbReference type="Proteomes" id="UP000076858"/>
    </source>
</evidence>
<proteinExistence type="inferred from homology"/>
<evidence type="ECO:0000256" key="3">
    <source>
        <dbReference type="ARBA" id="ARBA00043970"/>
    </source>
</evidence>
<evidence type="ECO:0000256" key="1">
    <source>
        <dbReference type="ARBA" id="ARBA00004173"/>
    </source>
</evidence>
<comment type="caution">
    <text evidence="4">The sequence shown here is derived from an EMBL/GenBank/DDBJ whole genome shotgun (WGS) entry which is preliminary data.</text>
</comment>
<evidence type="ECO:0000256" key="2">
    <source>
        <dbReference type="ARBA" id="ARBA00023128"/>
    </source>
</evidence>
<dbReference type="GO" id="GO:0005840">
    <property type="term" value="C:ribosome"/>
    <property type="evidence" value="ECO:0007669"/>
    <property type="project" value="UniProtKB-KW"/>
</dbReference>
<sequence length="88" mass="9978">MKMASATRTWAIVNRHVPMIKFRRTSAGSHEHGTVVQPVSETKAMNLDKSSIKPTSTVILEDWQLTGRYKRKPISQEEIDFINRGGPQ</sequence>
<dbReference type="GO" id="GO:0006103">
    <property type="term" value="P:2-oxoglutarate metabolic process"/>
    <property type="evidence" value="ECO:0007669"/>
    <property type="project" value="InterPro"/>
</dbReference>
<keyword evidence="4" id="KW-0689">Ribosomal protein</keyword>
<keyword evidence="2" id="KW-0496">Mitochondrion</keyword>